<dbReference type="EMBL" id="JARQWQ010000028">
    <property type="protein sequence ID" value="KAK2562620.1"/>
    <property type="molecule type" value="Genomic_DNA"/>
</dbReference>
<name>A0AAD9QJV7_ACRCE</name>
<dbReference type="AlphaFoldDB" id="A0AAD9QJV7"/>
<evidence type="ECO:0000313" key="1">
    <source>
        <dbReference type="EMBL" id="KAK2562620.1"/>
    </source>
</evidence>
<gene>
    <name evidence="1" type="ORF">P5673_014308</name>
</gene>
<accession>A0AAD9QJV7</accession>
<organism evidence="1 2">
    <name type="scientific">Acropora cervicornis</name>
    <name type="common">Staghorn coral</name>
    <dbReference type="NCBI Taxonomy" id="6130"/>
    <lineage>
        <taxon>Eukaryota</taxon>
        <taxon>Metazoa</taxon>
        <taxon>Cnidaria</taxon>
        <taxon>Anthozoa</taxon>
        <taxon>Hexacorallia</taxon>
        <taxon>Scleractinia</taxon>
        <taxon>Astrocoeniina</taxon>
        <taxon>Acroporidae</taxon>
        <taxon>Acropora</taxon>
    </lineage>
</organism>
<evidence type="ECO:0000313" key="2">
    <source>
        <dbReference type="Proteomes" id="UP001249851"/>
    </source>
</evidence>
<keyword evidence="2" id="KW-1185">Reference proteome</keyword>
<dbReference type="Proteomes" id="UP001249851">
    <property type="component" value="Unassembled WGS sequence"/>
</dbReference>
<proteinExistence type="predicted"/>
<comment type="caution">
    <text evidence="1">The sequence shown here is derived from an EMBL/GenBank/DDBJ whole genome shotgun (WGS) entry which is preliminary data.</text>
</comment>
<sequence length="87" mass="9894">MTFLEILKRRKAIKTKKDGKGTAKTRKILIGWLHFDDDKKCFVSVRANKGGGTREVDDMIFGLANFQHEDISKVKVSGVNLPFTLQR</sequence>
<protein>
    <submittedName>
        <fullName evidence="1">Uncharacterized protein</fullName>
    </submittedName>
</protein>
<reference evidence="1" key="2">
    <citation type="journal article" date="2023" name="Science">
        <title>Genomic signatures of disease resistance in endangered staghorn corals.</title>
        <authorList>
            <person name="Vollmer S.V."/>
            <person name="Selwyn J.D."/>
            <person name="Despard B.A."/>
            <person name="Roesel C.L."/>
        </authorList>
    </citation>
    <scope>NUCLEOTIDE SEQUENCE</scope>
    <source>
        <strain evidence="1">K2</strain>
    </source>
</reference>
<reference evidence="1" key="1">
    <citation type="journal article" date="2023" name="G3 (Bethesda)">
        <title>Whole genome assembly and annotation of the endangered Caribbean coral Acropora cervicornis.</title>
        <authorList>
            <person name="Selwyn J.D."/>
            <person name="Vollmer S.V."/>
        </authorList>
    </citation>
    <scope>NUCLEOTIDE SEQUENCE</scope>
    <source>
        <strain evidence="1">K2</strain>
    </source>
</reference>